<evidence type="ECO:0000313" key="3">
    <source>
        <dbReference type="Proteomes" id="UP000501690"/>
    </source>
</evidence>
<evidence type="ECO:0000256" key="1">
    <source>
        <dbReference type="SAM" id="MobiDB-lite"/>
    </source>
</evidence>
<dbReference type="Proteomes" id="UP000501690">
    <property type="component" value="Linkage Group LG6"/>
</dbReference>
<sequence length="86" mass="9913">MVAVTSHGGGDFAHGDDDFAHGDGTSHGGSGFARWRQVRTVTMGVGKWERQNNQLRWKRRAMLRKRNYRKKWEMGNILCRLQGQRV</sequence>
<dbReference type="EMBL" id="CP039350">
    <property type="protein sequence ID" value="QCD96540.1"/>
    <property type="molecule type" value="Genomic_DNA"/>
</dbReference>
<accession>A0A4D6M783</accession>
<evidence type="ECO:0000313" key="2">
    <source>
        <dbReference type="EMBL" id="QCD96540.1"/>
    </source>
</evidence>
<dbReference type="AlphaFoldDB" id="A0A4D6M783"/>
<feature type="region of interest" description="Disordered" evidence="1">
    <location>
        <begin position="1"/>
        <end position="33"/>
    </location>
</feature>
<organism evidence="2 3">
    <name type="scientific">Vigna unguiculata</name>
    <name type="common">Cowpea</name>
    <dbReference type="NCBI Taxonomy" id="3917"/>
    <lineage>
        <taxon>Eukaryota</taxon>
        <taxon>Viridiplantae</taxon>
        <taxon>Streptophyta</taxon>
        <taxon>Embryophyta</taxon>
        <taxon>Tracheophyta</taxon>
        <taxon>Spermatophyta</taxon>
        <taxon>Magnoliopsida</taxon>
        <taxon>eudicotyledons</taxon>
        <taxon>Gunneridae</taxon>
        <taxon>Pentapetalae</taxon>
        <taxon>rosids</taxon>
        <taxon>fabids</taxon>
        <taxon>Fabales</taxon>
        <taxon>Fabaceae</taxon>
        <taxon>Papilionoideae</taxon>
        <taxon>50 kb inversion clade</taxon>
        <taxon>NPAAA clade</taxon>
        <taxon>indigoferoid/millettioid clade</taxon>
        <taxon>Phaseoleae</taxon>
        <taxon>Vigna</taxon>
    </lineage>
</organism>
<reference evidence="2 3" key="1">
    <citation type="submission" date="2019-04" db="EMBL/GenBank/DDBJ databases">
        <title>An improved genome assembly and genetic linkage map for asparagus bean, Vigna unguiculata ssp. sesquipedialis.</title>
        <authorList>
            <person name="Xia Q."/>
            <person name="Zhang R."/>
            <person name="Dong Y."/>
        </authorList>
    </citation>
    <scope>NUCLEOTIDE SEQUENCE [LARGE SCALE GENOMIC DNA]</scope>
    <source>
        <tissue evidence="2">Leaf</tissue>
    </source>
</reference>
<name>A0A4D6M783_VIGUN</name>
<proteinExistence type="predicted"/>
<keyword evidence="3" id="KW-1185">Reference proteome</keyword>
<gene>
    <name evidence="2" type="ORF">DEO72_LG6g1246</name>
</gene>
<protein>
    <submittedName>
        <fullName evidence="2">Uncharacterized protein</fullName>
    </submittedName>
</protein>